<dbReference type="EMBL" id="MEYK01000013">
    <property type="protein sequence ID" value="OGD25398.1"/>
    <property type="molecule type" value="Genomic_DNA"/>
</dbReference>
<sequence length="240" mass="26768">MPQQDIYSLITVLILAVLPSLIWLFFYLKEDLHPEPRYWLFTIFVMGIASAPLVIFLEMSLNKWGNSVLIFIIAPLIEEIAKYGVVHLTLNKNLVLDEPVDGMIYVIVAALGFAAIENVFAIFSFIPVGSSGYLSATFNFMSMRFISAVALHGLASGIAGYYFAKFYFIDKNPILILKGLFLATVLHGIYNFLIIKNGETFPLILAGIILGAAAVLVVYLFNRLKHYKVYQQAAVDTIAE</sequence>
<name>A0A1F5B475_9BACT</name>
<gene>
    <name evidence="2" type="ORF">A2819_01885</name>
</gene>
<dbReference type="PANTHER" id="PTHR36844">
    <property type="entry name" value="PROTEASE PRSW"/>
    <property type="match status" value="1"/>
</dbReference>
<accession>A0A1F5B475</accession>
<feature type="transmembrane region" description="Helical" evidence="1">
    <location>
        <begin position="6"/>
        <end position="26"/>
    </location>
</feature>
<feature type="transmembrane region" description="Helical" evidence="1">
    <location>
        <begin position="102"/>
        <end position="125"/>
    </location>
</feature>
<dbReference type="GO" id="GO:0008233">
    <property type="term" value="F:peptidase activity"/>
    <property type="evidence" value="ECO:0007669"/>
    <property type="project" value="InterPro"/>
</dbReference>
<dbReference type="PANTHER" id="PTHR36844:SF1">
    <property type="entry name" value="PROTEASE PRSW"/>
    <property type="match status" value="1"/>
</dbReference>
<proteinExistence type="predicted"/>
<keyword evidence="1" id="KW-1133">Transmembrane helix</keyword>
<evidence type="ECO:0008006" key="4">
    <source>
        <dbReference type="Google" id="ProtNLM"/>
    </source>
</evidence>
<feature type="transmembrane region" description="Helical" evidence="1">
    <location>
        <begin position="201"/>
        <end position="221"/>
    </location>
</feature>
<dbReference type="AlphaFoldDB" id="A0A1F5B475"/>
<protein>
    <recommendedName>
        <fullName evidence="4">Protease PrsW</fullName>
    </recommendedName>
</protein>
<reference evidence="2 3" key="1">
    <citation type="journal article" date="2016" name="Nat. Commun.">
        <title>Thousands of microbial genomes shed light on interconnected biogeochemical processes in an aquifer system.</title>
        <authorList>
            <person name="Anantharaman K."/>
            <person name="Brown C.T."/>
            <person name="Hug L.A."/>
            <person name="Sharon I."/>
            <person name="Castelle C.J."/>
            <person name="Probst A.J."/>
            <person name="Thomas B.C."/>
            <person name="Singh A."/>
            <person name="Wilkins M.J."/>
            <person name="Karaoz U."/>
            <person name="Brodie E.L."/>
            <person name="Williams K.H."/>
            <person name="Hubbard S.S."/>
            <person name="Banfield J.F."/>
        </authorList>
    </citation>
    <scope>NUCLEOTIDE SEQUENCE [LARGE SCALE GENOMIC DNA]</scope>
</reference>
<feature type="transmembrane region" description="Helical" evidence="1">
    <location>
        <begin position="145"/>
        <end position="163"/>
    </location>
</feature>
<evidence type="ECO:0000256" key="1">
    <source>
        <dbReference type="SAM" id="Phobius"/>
    </source>
</evidence>
<feature type="transmembrane region" description="Helical" evidence="1">
    <location>
        <begin position="69"/>
        <end position="90"/>
    </location>
</feature>
<feature type="transmembrane region" description="Helical" evidence="1">
    <location>
        <begin position="175"/>
        <end position="195"/>
    </location>
</feature>
<organism evidence="2 3">
    <name type="scientific">Candidatus Azambacteria bacterium RIFCSPHIGHO2_01_FULL_40_24</name>
    <dbReference type="NCBI Taxonomy" id="1797301"/>
    <lineage>
        <taxon>Bacteria</taxon>
        <taxon>Candidatus Azamiibacteriota</taxon>
    </lineage>
</organism>
<feature type="transmembrane region" description="Helical" evidence="1">
    <location>
        <begin position="38"/>
        <end position="57"/>
    </location>
</feature>
<evidence type="ECO:0000313" key="2">
    <source>
        <dbReference type="EMBL" id="OGD25398.1"/>
    </source>
</evidence>
<dbReference type="Pfam" id="PF13367">
    <property type="entry name" value="PrsW-protease"/>
    <property type="match status" value="1"/>
</dbReference>
<keyword evidence="1" id="KW-0472">Membrane</keyword>
<comment type="caution">
    <text evidence="2">The sequence shown here is derived from an EMBL/GenBank/DDBJ whole genome shotgun (WGS) entry which is preliminary data.</text>
</comment>
<dbReference type="InterPro" id="IPR026898">
    <property type="entry name" value="PrsW"/>
</dbReference>
<dbReference type="Proteomes" id="UP000176431">
    <property type="component" value="Unassembled WGS sequence"/>
</dbReference>
<keyword evidence="1" id="KW-0812">Transmembrane</keyword>
<evidence type="ECO:0000313" key="3">
    <source>
        <dbReference type="Proteomes" id="UP000176431"/>
    </source>
</evidence>